<feature type="transmembrane region" description="Helical" evidence="1">
    <location>
        <begin position="27"/>
        <end position="46"/>
    </location>
</feature>
<keyword evidence="1" id="KW-1133">Transmembrane helix</keyword>
<dbReference type="Proteomes" id="UP000886878">
    <property type="component" value="Unassembled WGS sequence"/>
</dbReference>
<evidence type="ECO:0000313" key="2">
    <source>
        <dbReference type="EMBL" id="HIW70252.1"/>
    </source>
</evidence>
<gene>
    <name evidence="2" type="ORF">H9876_02560</name>
</gene>
<evidence type="ECO:0000313" key="3">
    <source>
        <dbReference type="Proteomes" id="UP000886878"/>
    </source>
</evidence>
<reference evidence="2" key="2">
    <citation type="submission" date="2021-04" db="EMBL/GenBank/DDBJ databases">
        <authorList>
            <person name="Gilroy R."/>
        </authorList>
    </citation>
    <scope>NUCLEOTIDE SEQUENCE</scope>
    <source>
        <strain evidence="2">ChiHejej3B27-2180</strain>
    </source>
</reference>
<keyword evidence="1" id="KW-0472">Membrane</keyword>
<accession>A0A9D1QQA0</accession>
<name>A0A9D1QQA0_9LACO</name>
<comment type="caution">
    <text evidence="2">The sequence shown here is derived from an EMBL/GenBank/DDBJ whole genome shotgun (WGS) entry which is preliminary data.</text>
</comment>
<dbReference type="AlphaFoldDB" id="A0A9D1QQA0"/>
<dbReference type="Pfam" id="PF16069">
    <property type="entry name" value="DUF4811"/>
    <property type="match status" value="1"/>
</dbReference>
<reference evidence="2" key="1">
    <citation type="journal article" date="2021" name="PeerJ">
        <title>Extensive microbial diversity within the chicken gut microbiome revealed by metagenomics and culture.</title>
        <authorList>
            <person name="Gilroy R."/>
            <person name="Ravi A."/>
            <person name="Getino M."/>
            <person name="Pursley I."/>
            <person name="Horton D.L."/>
            <person name="Alikhan N.F."/>
            <person name="Baker D."/>
            <person name="Gharbi K."/>
            <person name="Hall N."/>
            <person name="Watson M."/>
            <person name="Adriaenssens E.M."/>
            <person name="Foster-Nyarko E."/>
            <person name="Jarju S."/>
            <person name="Secka A."/>
            <person name="Antonio M."/>
            <person name="Oren A."/>
            <person name="Chaudhuri R.R."/>
            <person name="La Ragione R."/>
            <person name="Hildebrand F."/>
            <person name="Pallen M.J."/>
        </authorList>
    </citation>
    <scope>NUCLEOTIDE SEQUENCE</scope>
    <source>
        <strain evidence="2">ChiHejej3B27-2180</strain>
    </source>
</reference>
<dbReference type="InterPro" id="IPR032083">
    <property type="entry name" value="DUF4811"/>
</dbReference>
<evidence type="ECO:0000256" key="1">
    <source>
        <dbReference type="SAM" id="Phobius"/>
    </source>
</evidence>
<sequence length="232" mass="25862">MVIILLIIACLALFASAMFIKQRGVRIVAVLVSVILLVGSTTLMVLNYHSHFGMKKVTMTTTKMVVPVAKQLPIALYQPLGTDGKEEVLLYRNSPTGKVQHTKADENITSKMKFANVQSPTMTVKKTRWQFKNNFYKTLFMWSGMDGTLAKQQTTITYPQEFVKVTPRQMRKMKSAMAASATSQAAQRQALAAAVATELAKHPQASAQQRQAIAQRVQWQLTSQMIKRALAQ</sequence>
<dbReference type="EMBL" id="DXGK01000047">
    <property type="protein sequence ID" value="HIW70252.1"/>
    <property type="molecule type" value="Genomic_DNA"/>
</dbReference>
<proteinExistence type="predicted"/>
<protein>
    <submittedName>
        <fullName evidence="2">DUF4811 domain-containing protein</fullName>
    </submittedName>
</protein>
<keyword evidence="1" id="KW-0812">Transmembrane</keyword>
<organism evidence="2 3">
    <name type="scientific">Candidatus Limosilactobacillus merdipullorum</name>
    <dbReference type="NCBI Taxonomy" id="2838653"/>
    <lineage>
        <taxon>Bacteria</taxon>
        <taxon>Bacillati</taxon>
        <taxon>Bacillota</taxon>
        <taxon>Bacilli</taxon>
        <taxon>Lactobacillales</taxon>
        <taxon>Lactobacillaceae</taxon>
        <taxon>Limosilactobacillus</taxon>
    </lineage>
</organism>